<dbReference type="GO" id="GO:0016301">
    <property type="term" value="F:kinase activity"/>
    <property type="evidence" value="ECO:0007669"/>
    <property type="project" value="UniProtKB-KW"/>
</dbReference>
<keyword evidence="6" id="KW-0808">Transferase</keyword>
<dbReference type="Proteomes" id="UP000279457">
    <property type="component" value="Unassembled WGS sequence"/>
</dbReference>
<dbReference type="InterPro" id="IPR052032">
    <property type="entry name" value="ATP-dep_AA_Ligase"/>
</dbReference>
<dbReference type="AlphaFoldDB" id="A0A3N6SGB2"/>
<dbReference type="OrthoDB" id="6951671at2"/>
<dbReference type="Gene3D" id="3.40.50.20">
    <property type="match status" value="1"/>
</dbReference>
<dbReference type="RefSeq" id="WP_124234643.1">
    <property type="nucleotide sequence ID" value="NZ_RHHM01000019.1"/>
</dbReference>
<gene>
    <name evidence="6" type="ORF">EB241_19420</name>
</gene>
<keyword evidence="7" id="KW-1185">Reference proteome</keyword>
<evidence type="ECO:0000313" key="6">
    <source>
        <dbReference type="EMBL" id="RQM36596.1"/>
    </source>
</evidence>
<evidence type="ECO:0000256" key="2">
    <source>
        <dbReference type="ARBA" id="ARBA00022741"/>
    </source>
</evidence>
<keyword evidence="2 4" id="KW-0547">Nucleotide-binding</keyword>
<dbReference type="PROSITE" id="PS50975">
    <property type="entry name" value="ATP_GRASP"/>
    <property type="match status" value="1"/>
</dbReference>
<evidence type="ECO:0000256" key="1">
    <source>
        <dbReference type="ARBA" id="ARBA00022598"/>
    </source>
</evidence>
<organism evidence="6 7">
    <name type="scientific">Erwinia psidii</name>
    <dbReference type="NCBI Taxonomy" id="69224"/>
    <lineage>
        <taxon>Bacteria</taxon>
        <taxon>Pseudomonadati</taxon>
        <taxon>Pseudomonadota</taxon>
        <taxon>Gammaproteobacteria</taxon>
        <taxon>Enterobacterales</taxon>
        <taxon>Erwiniaceae</taxon>
        <taxon>Erwinia</taxon>
    </lineage>
</organism>
<evidence type="ECO:0000256" key="3">
    <source>
        <dbReference type="ARBA" id="ARBA00022840"/>
    </source>
</evidence>
<dbReference type="PANTHER" id="PTHR43585:SF2">
    <property type="entry name" value="ATP-GRASP ENZYME FSQD"/>
    <property type="match status" value="1"/>
</dbReference>
<name>A0A3N6SGB2_9GAMM</name>
<evidence type="ECO:0000313" key="7">
    <source>
        <dbReference type="Proteomes" id="UP000279457"/>
    </source>
</evidence>
<keyword evidence="6" id="KW-0418">Kinase</keyword>
<accession>A0A3N6SGB2</accession>
<evidence type="ECO:0000256" key="4">
    <source>
        <dbReference type="PROSITE-ProRule" id="PRU00409"/>
    </source>
</evidence>
<dbReference type="Gene3D" id="3.30.470.20">
    <property type="entry name" value="ATP-grasp fold, B domain"/>
    <property type="match status" value="1"/>
</dbReference>
<dbReference type="GO" id="GO:0005524">
    <property type="term" value="F:ATP binding"/>
    <property type="evidence" value="ECO:0007669"/>
    <property type="project" value="UniProtKB-UniRule"/>
</dbReference>
<proteinExistence type="predicted"/>
<dbReference type="GO" id="GO:0016874">
    <property type="term" value="F:ligase activity"/>
    <property type="evidence" value="ECO:0007669"/>
    <property type="project" value="UniProtKB-KW"/>
</dbReference>
<dbReference type="PANTHER" id="PTHR43585">
    <property type="entry name" value="FUMIPYRROLE BIOSYNTHESIS PROTEIN C"/>
    <property type="match status" value="1"/>
</dbReference>
<sequence length="423" mass="47114">MYKATETILIISSELDVGHTVKNIMASYPDTNRKYIYLLEDLKDQAGDELRFEGVFIIRNFAVHSEVEAVFRQIAATYSVTRVLTDDEFSVCIAAWANDFWQLPGLSFDMATRFRDKKRMKHIARQAGINTAREIAAEEIRRGEVSFPVILKPRSLAGSVGVKIISDASQLNDIDIAEEAEYCDMDETQYFIESYNPQPIYQLDAVLLQGRLAYLFAGEYIGKPIDYLEECALGYLSVTESDLRDVWWPFAEKVLSAFDGPDGVYHIEAFGDAGEGVELLEIAYRPGGGVTVEMIQFACGLDLRFTHLVAQLGVEVDRNAGPEGKAWGYMMFPKKHLAKEPLYVSQVSLPFAGSLSTLKMQILPNTGDIASGGFFCHKDGLGSFVFCGSRDSVARDLKCIVADYRVSLSPQQKTLQMSGLQAM</sequence>
<dbReference type="InterPro" id="IPR011761">
    <property type="entry name" value="ATP-grasp"/>
</dbReference>
<keyword evidence="1" id="KW-0436">Ligase</keyword>
<keyword evidence="3 4" id="KW-0067">ATP-binding</keyword>
<dbReference type="EMBL" id="RHHM01000019">
    <property type="protein sequence ID" value="RQM36596.1"/>
    <property type="molecule type" value="Genomic_DNA"/>
</dbReference>
<dbReference type="GO" id="GO:0046872">
    <property type="term" value="F:metal ion binding"/>
    <property type="evidence" value="ECO:0007669"/>
    <property type="project" value="InterPro"/>
</dbReference>
<protein>
    <submittedName>
        <fullName evidence="6">Serine kinase</fullName>
    </submittedName>
</protein>
<feature type="domain" description="ATP-grasp" evidence="5">
    <location>
        <begin position="121"/>
        <end position="312"/>
    </location>
</feature>
<reference evidence="6 7" key="1">
    <citation type="submission" date="2018-10" db="EMBL/GenBank/DDBJ databases">
        <title>Draft genome sequence for the type isolate of Erwinia psidii, agent causal of bacterial blight in guava (Psidium guajava) and wilt and die-back of Eucalyptus spp.</title>
        <authorList>
            <person name="Hermenegildo P.S."/>
            <person name="Santos S.A."/>
            <person name="Guimaraes L.M.S."/>
            <person name="Vidigal P.M.P."/>
            <person name="Pereira I.C."/>
            <person name="Badel J.L."/>
            <person name="Alfenas-Zerbini P."/>
            <person name="Ferreira M.A.S.V."/>
            <person name="Alfenas A.C."/>
        </authorList>
    </citation>
    <scope>NUCLEOTIDE SEQUENCE [LARGE SCALE GENOMIC DNA]</scope>
    <source>
        <strain evidence="6 7">IBSBF 435</strain>
    </source>
</reference>
<comment type="caution">
    <text evidence="6">The sequence shown here is derived from an EMBL/GenBank/DDBJ whole genome shotgun (WGS) entry which is preliminary data.</text>
</comment>
<dbReference type="SUPFAM" id="SSF56059">
    <property type="entry name" value="Glutathione synthetase ATP-binding domain-like"/>
    <property type="match status" value="1"/>
</dbReference>
<evidence type="ECO:0000259" key="5">
    <source>
        <dbReference type="PROSITE" id="PS50975"/>
    </source>
</evidence>